<evidence type="ECO:0000256" key="5">
    <source>
        <dbReference type="SAM" id="Phobius"/>
    </source>
</evidence>
<feature type="transmembrane region" description="Helical" evidence="5">
    <location>
        <begin position="343"/>
        <end position="367"/>
    </location>
</feature>
<dbReference type="EMBL" id="CP019343">
    <property type="protein sequence ID" value="ARN73391.1"/>
    <property type="molecule type" value="Genomic_DNA"/>
</dbReference>
<dbReference type="Gene3D" id="1.20.1250.20">
    <property type="entry name" value="MFS general substrate transporter like domains"/>
    <property type="match status" value="1"/>
</dbReference>
<name>A0A1X9N8A4_9GAMM</name>
<dbReference type="PROSITE" id="PS00216">
    <property type="entry name" value="SUGAR_TRANSPORT_1"/>
    <property type="match status" value="1"/>
</dbReference>
<evidence type="ECO:0000256" key="2">
    <source>
        <dbReference type="ARBA" id="ARBA00022692"/>
    </source>
</evidence>
<feature type="transmembrane region" description="Helical" evidence="5">
    <location>
        <begin position="29"/>
        <end position="52"/>
    </location>
</feature>
<dbReference type="AlphaFoldDB" id="A0A1X9N8A4"/>
<dbReference type="GO" id="GO:0016020">
    <property type="term" value="C:membrane"/>
    <property type="evidence" value="ECO:0007669"/>
    <property type="project" value="UniProtKB-SubCell"/>
</dbReference>
<organism evidence="7 8">
    <name type="scientific">Oceanicoccus sagamiensis</name>
    <dbReference type="NCBI Taxonomy" id="716816"/>
    <lineage>
        <taxon>Bacteria</taxon>
        <taxon>Pseudomonadati</taxon>
        <taxon>Pseudomonadota</taxon>
        <taxon>Gammaproteobacteria</taxon>
        <taxon>Cellvibrionales</taxon>
        <taxon>Spongiibacteraceae</taxon>
        <taxon>Oceanicoccus</taxon>
    </lineage>
</organism>
<proteinExistence type="predicted"/>
<evidence type="ECO:0000313" key="7">
    <source>
        <dbReference type="EMBL" id="ARN73391.1"/>
    </source>
</evidence>
<feature type="transmembrane region" description="Helical" evidence="5">
    <location>
        <begin position="158"/>
        <end position="176"/>
    </location>
</feature>
<reference evidence="7 8" key="1">
    <citation type="submission" date="2016-11" db="EMBL/GenBank/DDBJ databases">
        <title>Trade-off between light-utilization and light-protection in marine flavobacteria.</title>
        <authorList>
            <person name="Kumagai Y."/>
        </authorList>
    </citation>
    <scope>NUCLEOTIDE SEQUENCE [LARGE SCALE GENOMIC DNA]</scope>
    <source>
        <strain evidence="7 8">NBRC 107125</strain>
    </source>
</reference>
<dbReference type="PANTHER" id="PTHR23524">
    <property type="entry name" value="TRANSPORTER, PUTATIVE (AFU_ORTHOLOGUE AFUA_8G04850)-RELATED"/>
    <property type="match status" value="1"/>
</dbReference>
<protein>
    <recommendedName>
        <fullName evidence="6">Major facilitator superfamily (MFS) profile domain-containing protein</fullName>
    </recommendedName>
</protein>
<keyword evidence="3 5" id="KW-1133">Transmembrane helix</keyword>
<keyword evidence="2 5" id="KW-0812">Transmembrane</keyword>
<dbReference type="RefSeq" id="WP_085757502.1">
    <property type="nucleotide sequence ID" value="NZ_CP019343.1"/>
</dbReference>
<dbReference type="SUPFAM" id="SSF103473">
    <property type="entry name" value="MFS general substrate transporter"/>
    <property type="match status" value="1"/>
</dbReference>
<dbReference type="Proteomes" id="UP000193450">
    <property type="component" value="Chromosome"/>
</dbReference>
<feature type="transmembrane region" description="Helical" evidence="5">
    <location>
        <begin position="72"/>
        <end position="91"/>
    </location>
</feature>
<feature type="transmembrane region" description="Helical" evidence="5">
    <location>
        <begin position="128"/>
        <end position="146"/>
    </location>
</feature>
<dbReference type="KEGG" id="osg:BST96_04255"/>
<dbReference type="InterPro" id="IPR011701">
    <property type="entry name" value="MFS"/>
</dbReference>
<dbReference type="PANTHER" id="PTHR23524:SF1">
    <property type="entry name" value="MRH DOMAIN-CONTAINING PROTEIN-RELATED"/>
    <property type="match status" value="1"/>
</dbReference>
<dbReference type="InterPro" id="IPR036259">
    <property type="entry name" value="MFS_trans_sf"/>
</dbReference>
<feature type="transmembrane region" description="Helical" evidence="5">
    <location>
        <begin position="379"/>
        <end position="402"/>
    </location>
</feature>
<gene>
    <name evidence="7" type="ORF">BST96_04255</name>
</gene>
<feature type="transmembrane region" description="Helical" evidence="5">
    <location>
        <begin position="317"/>
        <end position="337"/>
    </location>
</feature>
<evidence type="ECO:0000256" key="1">
    <source>
        <dbReference type="ARBA" id="ARBA00004141"/>
    </source>
</evidence>
<feature type="transmembrane region" description="Helical" evidence="5">
    <location>
        <begin position="196"/>
        <end position="216"/>
    </location>
</feature>
<evidence type="ECO:0000259" key="6">
    <source>
        <dbReference type="PROSITE" id="PS50850"/>
    </source>
</evidence>
<evidence type="ECO:0000256" key="4">
    <source>
        <dbReference type="ARBA" id="ARBA00023136"/>
    </source>
</evidence>
<dbReference type="InterPro" id="IPR020846">
    <property type="entry name" value="MFS_dom"/>
</dbReference>
<dbReference type="Pfam" id="PF07690">
    <property type="entry name" value="MFS_1"/>
    <property type="match status" value="1"/>
</dbReference>
<accession>A0A1X9N8A4</accession>
<keyword evidence="8" id="KW-1185">Reference proteome</keyword>
<feature type="transmembrane region" description="Helical" evidence="5">
    <location>
        <begin position="247"/>
        <end position="270"/>
    </location>
</feature>
<sequence>MSTSQTDIDQTQAKLGPIWLQPGVSKSHCLALFFGSFFTIGILTVVSAATTYILWENLNIPSSEWGTITGNLAFWTEITQILLFGAIGVAADKVGRRPIYVAGMLAFALGYGLYPFAESLEQLTLFRVIYAAGLACSTGMLATVAADYPQNAIRGKMIAIIGVLNGLGVVTLNAVYGRLPSIFVDAGVDSVTAGRYALFVVVGICLLVALVLRLGLKPGAPVSHEESKSSIELARAGFKQAKNPRIALAYASAFVARSDVVILGTFLMAWGVSTGQAMGLTVAEATQKGTIIFVITQSSALVFSPIIGFFMDKVNRITGVTFCMFLGGIGFTLPALIDNPLESAAIPIFIVMGIGQISAFLGGTILIGQEAPKSERGSVVGMFNVFGAVGILVATGIGGRMFDQIGPAAPFVLIGMANFLLVFAGLYVRKKAPGFVPEAEQRLVNKVFGSR</sequence>
<feature type="transmembrane region" description="Helical" evidence="5">
    <location>
        <begin position="408"/>
        <end position="428"/>
    </location>
</feature>
<dbReference type="STRING" id="716816.BST96_04255"/>
<feature type="transmembrane region" description="Helical" evidence="5">
    <location>
        <begin position="290"/>
        <end position="310"/>
    </location>
</feature>
<keyword evidence="4 5" id="KW-0472">Membrane</keyword>
<dbReference type="InterPro" id="IPR005829">
    <property type="entry name" value="Sugar_transporter_CS"/>
</dbReference>
<dbReference type="OrthoDB" id="9764259at2"/>
<dbReference type="GO" id="GO:0022857">
    <property type="term" value="F:transmembrane transporter activity"/>
    <property type="evidence" value="ECO:0007669"/>
    <property type="project" value="InterPro"/>
</dbReference>
<evidence type="ECO:0000256" key="3">
    <source>
        <dbReference type="ARBA" id="ARBA00022989"/>
    </source>
</evidence>
<dbReference type="PROSITE" id="PS50850">
    <property type="entry name" value="MFS"/>
    <property type="match status" value="1"/>
</dbReference>
<feature type="transmembrane region" description="Helical" evidence="5">
    <location>
        <begin position="98"/>
        <end position="116"/>
    </location>
</feature>
<feature type="domain" description="Major facilitator superfamily (MFS) profile" evidence="6">
    <location>
        <begin position="28"/>
        <end position="433"/>
    </location>
</feature>
<evidence type="ECO:0000313" key="8">
    <source>
        <dbReference type="Proteomes" id="UP000193450"/>
    </source>
</evidence>
<comment type="subcellular location">
    <subcellularLocation>
        <location evidence="1">Membrane</location>
        <topology evidence="1">Multi-pass membrane protein</topology>
    </subcellularLocation>
</comment>